<dbReference type="OrthoDB" id="1466062at2"/>
<reference evidence="1 2" key="1">
    <citation type="submission" date="2019-11" db="EMBL/GenBank/DDBJ databases">
        <title>Genome of Strain BIT-d1.</title>
        <authorList>
            <person name="Yang Y."/>
        </authorList>
    </citation>
    <scope>NUCLEOTIDE SEQUENCE [LARGE SCALE GENOMIC DNA]</scope>
    <source>
        <strain evidence="1 2">BIT-d1</strain>
    </source>
</reference>
<dbReference type="Proteomes" id="UP000438760">
    <property type="component" value="Unassembled WGS sequence"/>
</dbReference>
<evidence type="ECO:0000313" key="2">
    <source>
        <dbReference type="Proteomes" id="UP000438760"/>
    </source>
</evidence>
<dbReference type="InterPro" id="IPR025366">
    <property type="entry name" value="DUF4270"/>
</dbReference>
<gene>
    <name evidence="1" type="ORF">GJV76_00555</name>
</gene>
<protein>
    <submittedName>
        <fullName evidence="1">DUF4270 family protein</fullName>
    </submittedName>
</protein>
<sequence length="550" mass="60622">MNQKNIIKGLFLSLGLITLQACDSDFTETGADIIGGGEYQVESYIVEDIKAYNQPYGPTDASRLPEVSIGSYDDGIFGVKSKSIALNFATPSILNEIDNTIQVDSAYIYLPYYNTEVEKVENDVTSYKLKSRYGNGIFKLEVFQHDYLMTNDDPLGGGRKYFSNQSKLFENTPNGLSSVLNENTTVLVDNRGIVLYKKDKDGNDQVDDNGKRIVKEVLPAGMWINLDKAHFQSKLADIASADEFQNKFRGLYLKASSMGSGEGTILLVNPAQGYLRVAYTQEEKKKNEDGTETTNKIRREVKLPLLTYANPSVANLAVSKNILVNLEENDTKVEDVYESAPNKELGDDKLFVTGGGEGSIAVIELFKENDFAELKALREQNVLINDAFLTVYTDEASMAGQINPERLYLYNFDSTSNIPDFIADAATSKPIYGGAFEKGGEDSKKAKNSYTFRIKDHIQNLIKSKTLVSPKLAISASNSFTSTIGQINYKDLYTGGEDGDSKVIENTPKNITQMPSITITTPIGTVINGTTGAAGVKKMKLEIFYTKTVK</sequence>
<comment type="caution">
    <text evidence="1">The sequence shown here is derived from an EMBL/GenBank/DDBJ whole genome shotgun (WGS) entry which is preliminary data.</text>
</comment>
<dbReference type="PROSITE" id="PS51257">
    <property type="entry name" value="PROKAR_LIPOPROTEIN"/>
    <property type="match status" value="1"/>
</dbReference>
<dbReference type="Pfam" id="PF14092">
    <property type="entry name" value="DUF4270"/>
    <property type="match status" value="1"/>
</dbReference>
<dbReference type="RefSeq" id="WP_155090694.1">
    <property type="nucleotide sequence ID" value="NZ_WMJX01000001.1"/>
</dbReference>
<keyword evidence="2" id="KW-1185">Reference proteome</keyword>
<dbReference type="AlphaFoldDB" id="A0A6I3LFS5"/>
<accession>A0A6I3LFS5</accession>
<dbReference type="EMBL" id="WMJX01000001">
    <property type="protein sequence ID" value="MTG96644.1"/>
    <property type="molecule type" value="Genomic_DNA"/>
</dbReference>
<organism evidence="1 2">
    <name type="scientific">Myroides albus</name>
    <dbReference type="NCBI Taxonomy" id="2562892"/>
    <lineage>
        <taxon>Bacteria</taxon>
        <taxon>Pseudomonadati</taxon>
        <taxon>Bacteroidota</taxon>
        <taxon>Flavobacteriia</taxon>
        <taxon>Flavobacteriales</taxon>
        <taxon>Flavobacteriaceae</taxon>
        <taxon>Myroides</taxon>
    </lineage>
</organism>
<name>A0A6I3LFS5_9FLAO</name>
<evidence type="ECO:0000313" key="1">
    <source>
        <dbReference type="EMBL" id="MTG96644.1"/>
    </source>
</evidence>
<proteinExistence type="predicted"/>